<evidence type="ECO:0000259" key="1">
    <source>
        <dbReference type="SMART" id="SM00829"/>
    </source>
</evidence>
<sequence length="328" mass="33981">MKAAIVQDPHHPPFFGEIDAPQPSAGDIRISVSAAALSHLVRSRASGRHYSTSGRVASVAGVDGVGRRDDGSRVYFVLPKAPNGSMAEKAVVAPAQCIVLPDELDDVTAAAIANPGMSSWAALTERARLKSGETVLVNGATGVSGRLAVQVAKYLGAGKIIATGRNARALQEVSALGADVTIPLVDDGDALERSFKPVFAEGVDVVLDYLWGQSAERLLIAAARAGADAVPIRYVEIGGASGQEITLPGAVLRSSAIELMGSGIGSIPLTRLIKAIEGVLYAAVPGGFKIATRPVPLSDVEQAWLDPTPGGRIVFITHPEASQERSTN</sequence>
<dbReference type="Pfam" id="PF00107">
    <property type="entry name" value="ADH_zinc_N"/>
    <property type="match status" value="1"/>
</dbReference>
<evidence type="ECO:0000313" key="3">
    <source>
        <dbReference type="Proteomes" id="UP001230253"/>
    </source>
</evidence>
<dbReference type="Proteomes" id="UP001230253">
    <property type="component" value="Unassembled WGS sequence"/>
</dbReference>
<feature type="domain" description="Enoyl reductase (ER)" evidence="1">
    <location>
        <begin position="16"/>
        <end position="315"/>
    </location>
</feature>
<proteinExistence type="predicted"/>
<dbReference type="SMART" id="SM00829">
    <property type="entry name" value="PKS_ER"/>
    <property type="match status" value="1"/>
</dbReference>
<dbReference type="InterPro" id="IPR011032">
    <property type="entry name" value="GroES-like_sf"/>
</dbReference>
<dbReference type="RefSeq" id="WP_307154003.1">
    <property type="nucleotide sequence ID" value="NZ_JAUSUK010000001.1"/>
</dbReference>
<dbReference type="SUPFAM" id="SSF50129">
    <property type="entry name" value="GroES-like"/>
    <property type="match status" value="1"/>
</dbReference>
<keyword evidence="3" id="KW-1185">Reference proteome</keyword>
<dbReference type="SUPFAM" id="SSF51735">
    <property type="entry name" value="NAD(P)-binding Rossmann-fold domains"/>
    <property type="match status" value="1"/>
</dbReference>
<name>A0ABU0C5Q6_9BRAD</name>
<organism evidence="2 3">
    <name type="scientific">Rhodopseudomonas julia</name>
    <dbReference type="NCBI Taxonomy" id="200617"/>
    <lineage>
        <taxon>Bacteria</taxon>
        <taxon>Pseudomonadati</taxon>
        <taxon>Pseudomonadota</taxon>
        <taxon>Alphaproteobacteria</taxon>
        <taxon>Hyphomicrobiales</taxon>
        <taxon>Nitrobacteraceae</taxon>
        <taxon>Rhodopseudomonas</taxon>
    </lineage>
</organism>
<dbReference type="InterPro" id="IPR013149">
    <property type="entry name" value="ADH-like_C"/>
</dbReference>
<gene>
    <name evidence="2" type="ORF">J2R99_001697</name>
</gene>
<evidence type="ECO:0000313" key="2">
    <source>
        <dbReference type="EMBL" id="MDQ0325848.1"/>
    </source>
</evidence>
<dbReference type="PANTHER" id="PTHR43677:SF11">
    <property type="entry name" value="ZINC-CONTAINING ALCOHOL DEHYDROGENASE"/>
    <property type="match status" value="1"/>
</dbReference>
<comment type="caution">
    <text evidence="2">The sequence shown here is derived from an EMBL/GenBank/DDBJ whole genome shotgun (WGS) entry which is preliminary data.</text>
</comment>
<accession>A0ABU0C5Q6</accession>
<dbReference type="InterPro" id="IPR036291">
    <property type="entry name" value="NAD(P)-bd_dom_sf"/>
</dbReference>
<dbReference type="Gene3D" id="3.90.180.10">
    <property type="entry name" value="Medium-chain alcohol dehydrogenases, catalytic domain"/>
    <property type="match status" value="1"/>
</dbReference>
<dbReference type="InterPro" id="IPR020843">
    <property type="entry name" value="ER"/>
</dbReference>
<protein>
    <submittedName>
        <fullName evidence="2">NADPH:quinone reductase-like Zn-dependent oxidoreductase</fullName>
    </submittedName>
</protein>
<dbReference type="Gene3D" id="3.40.50.720">
    <property type="entry name" value="NAD(P)-binding Rossmann-like Domain"/>
    <property type="match status" value="1"/>
</dbReference>
<dbReference type="EMBL" id="JAUSUK010000001">
    <property type="protein sequence ID" value="MDQ0325848.1"/>
    <property type="molecule type" value="Genomic_DNA"/>
</dbReference>
<dbReference type="InterPro" id="IPR051397">
    <property type="entry name" value="Zn-ADH-like_protein"/>
</dbReference>
<reference evidence="2 3" key="1">
    <citation type="submission" date="2023-07" db="EMBL/GenBank/DDBJ databases">
        <title>Genomic Encyclopedia of Type Strains, Phase IV (KMG-IV): sequencing the most valuable type-strain genomes for metagenomic binning, comparative biology and taxonomic classification.</title>
        <authorList>
            <person name="Goeker M."/>
        </authorList>
    </citation>
    <scope>NUCLEOTIDE SEQUENCE [LARGE SCALE GENOMIC DNA]</scope>
    <source>
        <strain evidence="2 3">DSM 11549</strain>
    </source>
</reference>
<dbReference type="PANTHER" id="PTHR43677">
    <property type="entry name" value="SHORT-CHAIN DEHYDROGENASE/REDUCTASE"/>
    <property type="match status" value="1"/>
</dbReference>